<keyword evidence="5" id="KW-0949">S-adenosyl-L-methionine</keyword>
<reference evidence="8 9" key="1">
    <citation type="submission" date="2018-06" db="EMBL/GenBank/DDBJ databases">
        <authorList>
            <consortium name="Pathogen Informatics"/>
            <person name="Doyle S."/>
        </authorList>
    </citation>
    <scope>NUCLEOTIDE SEQUENCE [LARGE SCALE GENOMIC DNA]</scope>
    <source>
        <strain evidence="8 9">NCTC8540</strain>
    </source>
</reference>
<evidence type="ECO:0000256" key="1">
    <source>
        <dbReference type="ARBA" id="ARBA00006594"/>
    </source>
</evidence>
<dbReference type="GO" id="GO:0009007">
    <property type="term" value="F:site-specific DNA-methyltransferase (adenine-specific) activity"/>
    <property type="evidence" value="ECO:0007669"/>
    <property type="project" value="UniProtKB-EC"/>
</dbReference>
<dbReference type="PROSITE" id="PS00092">
    <property type="entry name" value="N6_MTASE"/>
    <property type="match status" value="1"/>
</dbReference>
<accession>A0AB38H902</accession>
<dbReference type="PRINTS" id="PR00506">
    <property type="entry name" value="D21N6MTFRASE"/>
</dbReference>
<name>A0AB38H902_9PAST</name>
<dbReference type="GO" id="GO:0008170">
    <property type="term" value="F:N-methyltransferase activity"/>
    <property type="evidence" value="ECO:0007669"/>
    <property type="project" value="InterPro"/>
</dbReference>
<evidence type="ECO:0000313" key="9">
    <source>
        <dbReference type="Proteomes" id="UP000254496"/>
    </source>
</evidence>
<dbReference type="EC" id="2.1.1.72" evidence="2"/>
<comment type="catalytic activity">
    <reaction evidence="6">
        <text>a 2'-deoxyadenosine in DNA + S-adenosyl-L-methionine = an N(6)-methyl-2'-deoxyadenosine in DNA + S-adenosyl-L-homocysteine + H(+)</text>
        <dbReference type="Rhea" id="RHEA:15197"/>
        <dbReference type="Rhea" id="RHEA-COMP:12418"/>
        <dbReference type="Rhea" id="RHEA-COMP:12419"/>
        <dbReference type="ChEBI" id="CHEBI:15378"/>
        <dbReference type="ChEBI" id="CHEBI:57856"/>
        <dbReference type="ChEBI" id="CHEBI:59789"/>
        <dbReference type="ChEBI" id="CHEBI:90615"/>
        <dbReference type="ChEBI" id="CHEBI:90616"/>
        <dbReference type="EC" id="2.1.1.72"/>
    </reaction>
</comment>
<evidence type="ECO:0000256" key="4">
    <source>
        <dbReference type="ARBA" id="ARBA00022679"/>
    </source>
</evidence>
<evidence type="ECO:0000313" key="8">
    <source>
        <dbReference type="EMBL" id="STO68767.1"/>
    </source>
</evidence>
<dbReference type="InterPro" id="IPR002052">
    <property type="entry name" value="DNA_methylase_N6_adenine_CS"/>
</dbReference>
<proteinExistence type="inferred from homology"/>
<dbReference type="RefSeq" id="WP_218623441.1">
    <property type="nucleotide sequence ID" value="NZ_UGHE01000002.1"/>
</dbReference>
<evidence type="ECO:0000256" key="3">
    <source>
        <dbReference type="ARBA" id="ARBA00022603"/>
    </source>
</evidence>
<dbReference type="GO" id="GO:0003677">
    <property type="term" value="F:DNA binding"/>
    <property type="evidence" value="ECO:0007669"/>
    <property type="project" value="InterPro"/>
</dbReference>
<evidence type="ECO:0000256" key="5">
    <source>
        <dbReference type="ARBA" id="ARBA00022691"/>
    </source>
</evidence>
<dbReference type="PIRSF" id="PIRSF015855">
    <property type="entry name" value="TypeIII_Mtase_mKpnI"/>
    <property type="match status" value="1"/>
</dbReference>
<keyword evidence="3 8" id="KW-0489">Methyltransferase</keyword>
<comment type="caution">
    <text evidence="8">The sequence shown here is derived from an EMBL/GenBank/DDBJ whole genome shotgun (WGS) entry which is preliminary data.</text>
</comment>
<evidence type="ECO:0000259" key="7">
    <source>
        <dbReference type="Pfam" id="PF01555"/>
    </source>
</evidence>
<dbReference type="Gene3D" id="3.40.50.150">
    <property type="entry name" value="Vaccinia Virus protein VP39"/>
    <property type="match status" value="1"/>
</dbReference>
<comment type="similarity">
    <text evidence="1">Belongs to the N(4)/N(6)-methyltransferase family.</text>
</comment>
<evidence type="ECO:0000256" key="6">
    <source>
        <dbReference type="ARBA" id="ARBA00047942"/>
    </source>
</evidence>
<dbReference type="SUPFAM" id="SSF53335">
    <property type="entry name" value="S-adenosyl-L-methionine-dependent methyltransferases"/>
    <property type="match status" value="1"/>
</dbReference>
<dbReference type="InterPro" id="IPR002295">
    <property type="entry name" value="N4/N6-MTase_EcoPI_Mod-like"/>
</dbReference>
<feature type="domain" description="DNA methylase N-4/N-6" evidence="7">
    <location>
        <begin position="119"/>
        <end position="446"/>
    </location>
</feature>
<dbReference type="InterPro" id="IPR029063">
    <property type="entry name" value="SAM-dependent_MTases_sf"/>
</dbReference>
<protein>
    <recommendedName>
        <fullName evidence="2">site-specific DNA-methyltransferase (adenine-specific)</fullName>
        <ecNumber evidence="2">2.1.1.72</ecNumber>
    </recommendedName>
</protein>
<keyword evidence="4" id="KW-0808">Transferase</keyword>
<dbReference type="REBASE" id="431833">
    <property type="entry name" value="M.Hha8540ORF1269P"/>
</dbReference>
<organism evidence="8 9">
    <name type="scientific">Canicola haemoglobinophilus</name>
    <dbReference type="NCBI Taxonomy" id="733"/>
    <lineage>
        <taxon>Bacteria</taxon>
        <taxon>Pseudomonadati</taxon>
        <taxon>Pseudomonadota</taxon>
        <taxon>Gammaproteobacteria</taxon>
        <taxon>Pasteurellales</taxon>
        <taxon>Pasteurellaceae</taxon>
        <taxon>Canicola</taxon>
    </lineage>
</organism>
<dbReference type="EMBL" id="UGHJ01000001">
    <property type="protein sequence ID" value="STO68767.1"/>
    <property type="molecule type" value="Genomic_DNA"/>
</dbReference>
<dbReference type="AlphaFoldDB" id="A0AB38H902"/>
<dbReference type="Proteomes" id="UP000254496">
    <property type="component" value="Unassembled WGS sequence"/>
</dbReference>
<sequence>MTLCNCYIIPQNIEKIAALFPNCVTEREHNGKLEQAIDFDLLKQELSRSRCIVEGSQERYQLNWVGKADATVLANTPINKTLRPCREESVNFDNTENLFIEGDNLDALKLLQETYLGKVKMIYIDPPYNTGKDFIYKDKFSMENKEYQRKSGQMDDEGNHLLTEKENKGGFHSNWLSMIYSRLKLARNLLTDDGVIFISIDDNEQANLKRICDEVFGEGNFVADFIRKTKSTTNDAKTGVNYQHEFLLCYAKNLEKIDRLSGGIKDTSKYTNPDNDPNGRWVSDNPSAKSGNFQNGYFPVINPHTGKEDFPPEGRFWLFSRNTMQKHIDDGRICFKKEHKPDERGFIYKRYLKDLKTLDSTLDSLGFADNKYMNQVATKELKEMELVEYFSYPKGIQFIYDILNSCTNDNDLILDFFSGSATTAHAVMKLNAEDGGNRKFIMVQIPEKTDEKSEAHKAGYKTIAEISKERIRRAGQKIVQELEKNQKDTALLDVGFRVLKIDSSNMADIYYTPQQLQQGDMFSQVEHIKADRSEEDLLFQVLLDWGVDLTLPIDKQVINGKNVFFVDQSVLVACFDKEIDEELIKAITQYQPLRAVFRDDGFINDTTKINAEQLFKQLAPHSELRVI</sequence>
<dbReference type="GO" id="GO:0032259">
    <property type="term" value="P:methylation"/>
    <property type="evidence" value="ECO:0007669"/>
    <property type="project" value="UniProtKB-KW"/>
</dbReference>
<dbReference type="Pfam" id="PF01555">
    <property type="entry name" value="N6_N4_Mtase"/>
    <property type="match status" value="1"/>
</dbReference>
<dbReference type="InterPro" id="IPR002941">
    <property type="entry name" value="DNA_methylase_N4/N6"/>
</dbReference>
<evidence type="ECO:0000256" key="2">
    <source>
        <dbReference type="ARBA" id="ARBA00011900"/>
    </source>
</evidence>
<gene>
    <name evidence="8" type="primary">mod_3</name>
    <name evidence="8" type="ORF">NCTC8540_01269</name>
</gene>